<evidence type="ECO:0000256" key="1">
    <source>
        <dbReference type="SAM" id="Phobius"/>
    </source>
</evidence>
<dbReference type="RefSeq" id="WP_175496278.1">
    <property type="nucleotide sequence ID" value="NZ_FOXU01000005.1"/>
</dbReference>
<dbReference type="AlphaFoldDB" id="A0A1I5ZIW8"/>
<accession>A0A1I5ZIW8</accession>
<name>A0A1I5ZIW8_9BACI</name>
<reference evidence="3" key="1">
    <citation type="submission" date="2016-10" db="EMBL/GenBank/DDBJ databases">
        <authorList>
            <person name="Varghese N."/>
            <person name="Submissions S."/>
        </authorList>
    </citation>
    <scope>NUCLEOTIDE SEQUENCE [LARGE SCALE GENOMIC DNA]</scope>
    <source>
        <strain evidence="3">DSM 11706</strain>
    </source>
</reference>
<keyword evidence="1" id="KW-0472">Membrane</keyword>
<organism evidence="2 3">
    <name type="scientific">Psychrobacillus psychrotolerans</name>
    <dbReference type="NCBI Taxonomy" id="126156"/>
    <lineage>
        <taxon>Bacteria</taxon>
        <taxon>Bacillati</taxon>
        <taxon>Bacillota</taxon>
        <taxon>Bacilli</taxon>
        <taxon>Bacillales</taxon>
        <taxon>Bacillaceae</taxon>
        <taxon>Psychrobacillus</taxon>
    </lineage>
</organism>
<feature type="transmembrane region" description="Helical" evidence="1">
    <location>
        <begin position="122"/>
        <end position="139"/>
    </location>
</feature>
<evidence type="ECO:0000313" key="2">
    <source>
        <dbReference type="EMBL" id="SFQ56391.1"/>
    </source>
</evidence>
<gene>
    <name evidence="2" type="ORF">SAMN05421670_2732</name>
</gene>
<dbReference type="Proteomes" id="UP000198734">
    <property type="component" value="Unassembled WGS sequence"/>
</dbReference>
<feature type="transmembrane region" description="Helical" evidence="1">
    <location>
        <begin position="5"/>
        <end position="21"/>
    </location>
</feature>
<protein>
    <submittedName>
        <fullName evidence="2">Uncharacterized protein</fullName>
    </submittedName>
</protein>
<dbReference type="STRING" id="126156.SAMN05421670_2732"/>
<sequence length="150" mass="16992">MNSKIIIRIVIVIILSISILFPNKSLADWAYAFVVWDDYVYVITDEQVDEVDKEIGHVTKYSDREGTYSGNFSNVYPKGTKYYSIQGINSEEAIAIQEDDGTYIQATRDGEYARNKDGIDNVITLAFIGAILLVITSIVRTNYYGKRREG</sequence>
<dbReference type="EMBL" id="FOXU01000005">
    <property type="protein sequence ID" value="SFQ56391.1"/>
    <property type="molecule type" value="Genomic_DNA"/>
</dbReference>
<proteinExistence type="predicted"/>
<keyword evidence="1" id="KW-0812">Transmembrane</keyword>
<keyword evidence="3" id="KW-1185">Reference proteome</keyword>
<evidence type="ECO:0000313" key="3">
    <source>
        <dbReference type="Proteomes" id="UP000198734"/>
    </source>
</evidence>
<keyword evidence="1" id="KW-1133">Transmembrane helix</keyword>